<sequence>MLRQPSARLSTRRKSRENEQPESADEEIIPTSQAASGGSDTLPSPTLPPPTAQNRDVFSSFNSEDTDAQLQYPPDLGAFATDMLINGGTIDPSLGELHYQMQNSFEPGNAWPIGNMSQMTSLASFPSGRTCGEIARSVYGSDIRIDSALGKKISSEVAVREPIQRRPDASLNMERRSNVEAFLAHTTGVPVSRPCKNCHKGHGPWKECIIYDATGTAIAPAWFWLVAAQLVFSARTFIYPTAITSYSPISPYHYPITSGGSMNEVTALSRRDRFLARIEAAAEELGMRITEYDEYLRTSEGMAEELRAQEKARPASSNESMQEARSDDSQAR</sequence>
<dbReference type="Pfam" id="PF12511">
    <property type="entry name" value="DUF3716"/>
    <property type="match status" value="1"/>
</dbReference>
<feature type="region of interest" description="Disordered" evidence="1">
    <location>
        <begin position="303"/>
        <end position="332"/>
    </location>
</feature>
<accession>A0A8H4KUS8</accession>
<dbReference type="Proteomes" id="UP000554235">
    <property type="component" value="Unassembled WGS sequence"/>
</dbReference>
<feature type="region of interest" description="Disordered" evidence="1">
    <location>
        <begin position="1"/>
        <end position="58"/>
    </location>
</feature>
<reference evidence="2 3" key="1">
    <citation type="submission" date="2020-01" db="EMBL/GenBank/DDBJ databases">
        <title>Identification and distribution of gene clusters putatively required for synthesis of sphingolipid metabolism inhibitors in phylogenetically diverse species of the filamentous fungus Fusarium.</title>
        <authorList>
            <person name="Kim H.-S."/>
            <person name="Busman M."/>
            <person name="Brown D.W."/>
            <person name="Divon H."/>
            <person name="Uhlig S."/>
            <person name="Proctor R.H."/>
        </authorList>
    </citation>
    <scope>NUCLEOTIDE SEQUENCE [LARGE SCALE GENOMIC DNA]</scope>
    <source>
        <strain evidence="2 3">NRRL 20459</strain>
    </source>
</reference>
<dbReference type="InterPro" id="IPR022190">
    <property type="entry name" value="DUF3716"/>
</dbReference>
<dbReference type="OrthoDB" id="4174112at2759"/>
<keyword evidence="3" id="KW-1185">Reference proteome</keyword>
<feature type="compositionally biased region" description="Polar residues" evidence="1">
    <location>
        <begin position="30"/>
        <end position="39"/>
    </location>
</feature>
<feature type="compositionally biased region" description="Basic and acidic residues" evidence="1">
    <location>
        <begin position="304"/>
        <end position="313"/>
    </location>
</feature>
<dbReference type="AlphaFoldDB" id="A0A8H4KUS8"/>
<comment type="caution">
    <text evidence="2">The sequence shown here is derived from an EMBL/GenBank/DDBJ whole genome shotgun (WGS) entry which is preliminary data.</text>
</comment>
<evidence type="ECO:0000313" key="2">
    <source>
        <dbReference type="EMBL" id="KAF4456551.1"/>
    </source>
</evidence>
<feature type="compositionally biased region" description="Basic and acidic residues" evidence="1">
    <location>
        <begin position="322"/>
        <end position="332"/>
    </location>
</feature>
<dbReference type="EMBL" id="JAADYS010002662">
    <property type="protein sequence ID" value="KAF4456551.1"/>
    <property type="molecule type" value="Genomic_DNA"/>
</dbReference>
<name>A0A8H4KUS8_9HYPO</name>
<gene>
    <name evidence="2" type="ORF">FALBO_15384</name>
</gene>
<protein>
    <submittedName>
        <fullName evidence="2">Uncharacterized protein</fullName>
    </submittedName>
</protein>
<evidence type="ECO:0000256" key="1">
    <source>
        <dbReference type="SAM" id="MobiDB-lite"/>
    </source>
</evidence>
<organism evidence="2 3">
    <name type="scientific">Fusarium albosuccineum</name>
    <dbReference type="NCBI Taxonomy" id="1237068"/>
    <lineage>
        <taxon>Eukaryota</taxon>
        <taxon>Fungi</taxon>
        <taxon>Dikarya</taxon>
        <taxon>Ascomycota</taxon>
        <taxon>Pezizomycotina</taxon>
        <taxon>Sordariomycetes</taxon>
        <taxon>Hypocreomycetidae</taxon>
        <taxon>Hypocreales</taxon>
        <taxon>Nectriaceae</taxon>
        <taxon>Fusarium</taxon>
        <taxon>Fusarium decemcellulare species complex</taxon>
    </lineage>
</organism>
<evidence type="ECO:0000313" key="3">
    <source>
        <dbReference type="Proteomes" id="UP000554235"/>
    </source>
</evidence>
<proteinExistence type="predicted"/>